<sequence length="389" mass="43103">MSALSRISSGLVQETKKAKTQEEETKNRLCDFCGEDSKAVLYCRADAAKLCLRCDFQVHSTNQLFTKHSRYLLCDSCDASPCSIFCSNHGLVLCQNCDWESHGSGSVLHDRRPLDGFSGCPSVTELLATFGIEDLGQRKKKSCGFDDYLIWDTPCIVGLDDLIVSDGSDHNFVATGVPPLPKNRNAVCGQHKEEIISQLRQMVKLEPNFGDDQFDIELFSGFQSSAFKDNCQQKDACFDFEHNMEATYLPSNAAGALKYCSVSSGEGEDLPSIPLQNFFSTDCKVPDGKPESVQSLNQGNSGHGTQVDASVNVSVPQIFPKVAPREFSSQERDNALTRYKEKKKCMRKKSGMNHARFVQKAEKELGGDLLKRITDRSCPQVVKYVGTLR</sequence>
<evidence type="ECO:0000259" key="5">
    <source>
        <dbReference type="PROSITE" id="PS50119"/>
    </source>
</evidence>
<organism evidence="6">
    <name type="scientific">Daucus carota subsp. sativus</name>
    <name type="common">Carrot</name>
    <dbReference type="NCBI Taxonomy" id="79200"/>
    <lineage>
        <taxon>Eukaryota</taxon>
        <taxon>Viridiplantae</taxon>
        <taxon>Streptophyta</taxon>
        <taxon>Embryophyta</taxon>
        <taxon>Tracheophyta</taxon>
        <taxon>Spermatophyta</taxon>
        <taxon>Magnoliopsida</taxon>
        <taxon>eudicotyledons</taxon>
        <taxon>Gunneridae</taxon>
        <taxon>Pentapetalae</taxon>
        <taxon>asterids</taxon>
        <taxon>campanulids</taxon>
        <taxon>Apiales</taxon>
        <taxon>Apiaceae</taxon>
        <taxon>Apioideae</taxon>
        <taxon>Scandiceae</taxon>
        <taxon>Daucinae</taxon>
        <taxon>Daucus</taxon>
        <taxon>Daucus sect. Daucus</taxon>
    </lineage>
</organism>
<dbReference type="PANTHER" id="PTHR31717:SF58">
    <property type="entry name" value="ZINC FINGER PROTEIN CONSTANS-LIKE 13"/>
    <property type="match status" value="1"/>
</dbReference>
<accession>A0A166HE13</accession>
<keyword evidence="3" id="KW-0862">Zinc</keyword>
<keyword evidence="2 4" id="KW-0863">Zinc-finger</keyword>
<feature type="domain" description="B box-type" evidence="5">
    <location>
        <begin position="69"/>
        <end position="114"/>
    </location>
</feature>
<comment type="caution">
    <text evidence="6">The sequence shown here is derived from an EMBL/GenBank/DDBJ whole genome shotgun (WGS) entry which is preliminary data.</text>
</comment>
<evidence type="ECO:0000256" key="1">
    <source>
        <dbReference type="ARBA" id="ARBA00022723"/>
    </source>
</evidence>
<evidence type="ECO:0000256" key="2">
    <source>
        <dbReference type="ARBA" id="ARBA00022771"/>
    </source>
</evidence>
<dbReference type="InterPro" id="IPR049808">
    <property type="entry name" value="CONSTANS-like_Bbox1"/>
</dbReference>
<gene>
    <name evidence="6" type="ORF">DCAR_002791</name>
</gene>
<dbReference type="Gramene" id="KZN10135">
    <property type="protein sequence ID" value="KZN10135"/>
    <property type="gene ID" value="DCAR_002791"/>
</dbReference>
<dbReference type="AlphaFoldDB" id="A0A166HE13"/>
<name>A0A166HE13_DAUCS</name>
<dbReference type="CDD" id="cd19821">
    <property type="entry name" value="Bbox1_BBX-like"/>
    <property type="match status" value="2"/>
</dbReference>
<dbReference type="Gene3D" id="4.10.830.40">
    <property type="match status" value="1"/>
</dbReference>
<feature type="domain" description="B box-type" evidence="5">
    <location>
        <begin position="25"/>
        <end position="73"/>
    </location>
</feature>
<dbReference type="Pfam" id="PF00643">
    <property type="entry name" value="zf-B_box"/>
    <property type="match status" value="1"/>
</dbReference>
<dbReference type="PROSITE" id="PS50119">
    <property type="entry name" value="ZF_BBOX"/>
    <property type="match status" value="2"/>
</dbReference>
<dbReference type="GO" id="GO:0008270">
    <property type="term" value="F:zinc ion binding"/>
    <property type="evidence" value="ECO:0007669"/>
    <property type="project" value="UniProtKB-KW"/>
</dbReference>
<dbReference type="SMART" id="SM00336">
    <property type="entry name" value="BBOX"/>
    <property type="match status" value="2"/>
</dbReference>
<dbReference type="InterPro" id="IPR000315">
    <property type="entry name" value="Znf_B-box"/>
</dbReference>
<reference evidence="6" key="1">
    <citation type="journal article" date="2016" name="Nat. Genet.">
        <title>A high-quality carrot genome assembly provides new insights into carotenoid accumulation and asterid genome evolution.</title>
        <authorList>
            <person name="Iorizzo M."/>
            <person name="Ellison S."/>
            <person name="Senalik D."/>
            <person name="Zeng P."/>
            <person name="Satapoomin P."/>
            <person name="Huang J."/>
            <person name="Bowman M."/>
            <person name="Iovene M."/>
            <person name="Sanseverino W."/>
            <person name="Cavagnaro P."/>
            <person name="Yildiz M."/>
            <person name="Macko-Podgorni A."/>
            <person name="Moranska E."/>
            <person name="Grzebelus E."/>
            <person name="Grzebelus D."/>
            <person name="Ashrafi H."/>
            <person name="Zheng Z."/>
            <person name="Cheng S."/>
            <person name="Spooner D."/>
            <person name="Van Deynze A."/>
            <person name="Simon P."/>
        </authorList>
    </citation>
    <scope>NUCLEOTIDE SEQUENCE [LARGE SCALE GENOMIC DNA]</scope>
    <source>
        <tissue evidence="6">Leaf</tissue>
    </source>
</reference>
<proteinExistence type="predicted"/>
<protein>
    <recommendedName>
        <fullName evidence="5">B box-type domain-containing protein</fullName>
    </recommendedName>
</protein>
<keyword evidence="1" id="KW-0479">Metal-binding</keyword>
<dbReference type="PANTHER" id="PTHR31717">
    <property type="entry name" value="ZINC FINGER PROTEIN CONSTANS-LIKE 10"/>
    <property type="match status" value="1"/>
</dbReference>
<dbReference type="EMBL" id="LNRQ01000001">
    <property type="protein sequence ID" value="KZN10135.1"/>
    <property type="molecule type" value="Genomic_DNA"/>
</dbReference>
<evidence type="ECO:0000313" key="6">
    <source>
        <dbReference type="EMBL" id="KZN10135.1"/>
    </source>
</evidence>
<evidence type="ECO:0000256" key="3">
    <source>
        <dbReference type="ARBA" id="ARBA00022833"/>
    </source>
</evidence>
<evidence type="ECO:0000256" key="4">
    <source>
        <dbReference type="PROSITE-ProRule" id="PRU00024"/>
    </source>
</evidence>